<sequence>MKKIFIAAGGLCLLALALHIYLALKPVKVTPGLREMARIDVRQPMSAKDAKTVTTWLYKEKGIDHVLVNPQTQKVIFTYFPYQTSAQQITRDFKAALPYNADRFMPTEDQMASAGCPVAAVNFGLQVKRFFTHLF</sequence>
<dbReference type="RefSeq" id="WP_133998024.1">
    <property type="nucleotide sequence ID" value="NZ_SODV01000002.1"/>
</dbReference>
<dbReference type="Proteomes" id="UP000294498">
    <property type="component" value="Unassembled WGS sequence"/>
</dbReference>
<dbReference type="OrthoDB" id="793749at2"/>
<proteinExistence type="predicted"/>
<gene>
    <name evidence="1" type="ORF">EDB95_4687</name>
</gene>
<accession>A0A4R8DGP9</accession>
<reference evidence="1 2" key="1">
    <citation type="submission" date="2019-03" db="EMBL/GenBank/DDBJ databases">
        <title>Genomic Encyclopedia of Type Strains, Phase IV (KMG-IV): sequencing the most valuable type-strain genomes for metagenomic binning, comparative biology and taxonomic classification.</title>
        <authorList>
            <person name="Goeker M."/>
        </authorList>
    </citation>
    <scope>NUCLEOTIDE SEQUENCE [LARGE SCALE GENOMIC DNA]</scope>
    <source>
        <strain evidence="1 2">DSM 100059</strain>
    </source>
</reference>
<keyword evidence="2" id="KW-1185">Reference proteome</keyword>
<comment type="caution">
    <text evidence="1">The sequence shown here is derived from an EMBL/GenBank/DDBJ whole genome shotgun (WGS) entry which is preliminary data.</text>
</comment>
<protein>
    <submittedName>
        <fullName evidence="1">Uncharacterized protein</fullName>
    </submittedName>
</protein>
<dbReference type="EMBL" id="SODV01000002">
    <property type="protein sequence ID" value="TDW96851.1"/>
    <property type="molecule type" value="Genomic_DNA"/>
</dbReference>
<dbReference type="AlphaFoldDB" id="A0A4R8DGP9"/>
<organism evidence="1 2">
    <name type="scientific">Dinghuibacter silviterrae</name>
    <dbReference type="NCBI Taxonomy" id="1539049"/>
    <lineage>
        <taxon>Bacteria</taxon>
        <taxon>Pseudomonadati</taxon>
        <taxon>Bacteroidota</taxon>
        <taxon>Chitinophagia</taxon>
        <taxon>Chitinophagales</taxon>
        <taxon>Chitinophagaceae</taxon>
        <taxon>Dinghuibacter</taxon>
    </lineage>
</organism>
<name>A0A4R8DGP9_9BACT</name>
<evidence type="ECO:0000313" key="2">
    <source>
        <dbReference type="Proteomes" id="UP000294498"/>
    </source>
</evidence>
<evidence type="ECO:0000313" key="1">
    <source>
        <dbReference type="EMBL" id="TDW96851.1"/>
    </source>
</evidence>